<dbReference type="InterPro" id="IPR006037">
    <property type="entry name" value="RCK_C"/>
</dbReference>
<proteinExistence type="predicted"/>
<feature type="domain" description="RCK C-terminal" evidence="2">
    <location>
        <begin position="135"/>
        <end position="228"/>
    </location>
</feature>
<dbReference type="GO" id="GO:0006813">
    <property type="term" value="P:potassium ion transport"/>
    <property type="evidence" value="ECO:0007669"/>
    <property type="project" value="InterPro"/>
</dbReference>
<comment type="caution">
    <text evidence="3">The sequence shown here is derived from an EMBL/GenBank/DDBJ whole genome shotgun (WGS) entry which is preliminary data.</text>
</comment>
<reference evidence="3" key="1">
    <citation type="journal article" date="2020" name="mSystems">
        <title>Genome- and Community-Level Interaction Insights into Carbon Utilization and Element Cycling Functions of Hydrothermarchaeota in Hydrothermal Sediment.</title>
        <authorList>
            <person name="Zhou Z."/>
            <person name="Liu Y."/>
            <person name="Xu W."/>
            <person name="Pan J."/>
            <person name="Luo Z.H."/>
            <person name="Li M."/>
        </authorList>
    </citation>
    <scope>NUCLEOTIDE SEQUENCE [LARGE SCALE GENOMIC DNA]</scope>
    <source>
        <strain evidence="3">SpSt-780</strain>
    </source>
</reference>
<evidence type="ECO:0000259" key="1">
    <source>
        <dbReference type="PROSITE" id="PS51201"/>
    </source>
</evidence>
<evidence type="ECO:0000313" key="3">
    <source>
        <dbReference type="EMBL" id="HGW91769.1"/>
    </source>
</evidence>
<dbReference type="InterPro" id="IPR003148">
    <property type="entry name" value="RCK_N"/>
</dbReference>
<dbReference type="PROSITE" id="PS51201">
    <property type="entry name" value="RCK_N"/>
    <property type="match status" value="1"/>
</dbReference>
<feature type="domain" description="RCK N-terminal" evidence="1">
    <location>
        <begin position="1"/>
        <end position="117"/>
    </location>
</feature>
<dbReference type="PANTHER" id="PTHR43833">
    <property type="entry name" value="POTASSIUM CHANNEL PROTEIN 2-RELATED-RELATED"/>
    <property type="match status" value="1"/>
</dbReference>
<sequence>MKDIVVIGLGAFGFTVAKELSSKKMNVLVIDKDEEKVENISDSVMQAIIGDATDIEVLKNAGVQNFETAIVSVGDDIPSSIIITLNLKELGLKQVIAKAMNDMQARALRRVGADKIVFPERDSALKLAESIANPSIFEHIELSPDYGLMEVKAPRRFLEKTLSELDVRKEYGVNVIAIKRPNVEISEEGKTIMKENVIIAPSGNEKIKEGDIIVVVGRYEDLDKINRL</sequence>
<dbReference type="AlphaFoldDB" id="A0A7C4YI62"/>
<dbReference type="PROSITE" id="PS51202">
    <property type="entry name" value="RCK_C"/>
    <property type="match status" value="1"/>
</dbReference>
<evidence type="ECO:0000259" key="2">
    <source>
        <dbReference type="PROSITE" id="PS51202"/>
    </source>
</evidence>
<organism evidence="3">
    <name type="scientific">candidate division WOR-3 bacterium</name>
    <dbReference type="NCBI Taxonomy" id="2052148"/>
    <lineage>
        <taxon>Bacteria</taxon>
        <taxon>Bacteria division WOR-3</taxon>
    </lineage>
</organism>
<dbReference type="InterPro" id="IPR036291">
    <property type="entry name" value="NAD(P)-bd_dom_sf"/>
</dbReference>
<dbReference type="InterPro" id="IPR036721">
    <property type="entry name" value="RCK_C_sf"/>
</dbReference>
<dbReference type="GO" id="GO:0008324">
    <property type="term" value="F:monoatomic cation transmembrane transporter activity"/>
    <property type="evidence" value="ECO:0007669"/>
    <property type="project" value="InterPro"/>
</dbReference>
<dbReference type="SUPFAM" id="SSF51735">
    <property type="entry name" value="NAD(P)-binding Rossmann-fold domains"/>
    <property type="match status" value="1"/>
</dbReference>
<dbReference type="EMBL" id="DTHG01000055">
    <property type="protein sequence ID" value="HGW91769.1"/>
    <property type="molecule type" value="Genomic_DNA"/>
</dbReference>
<dbReference type="Pfam" id="PF02254">
    <property type="entry name" value="TrkA_N"/>
    <property type="match status" value="1"/>
</dbReference>
<dbReference type="Pfam" id="PF02080">
    <property type="entry name" value="TrkA_C"/>
    <property type="match status" value="1"/>
</dbReference>
<dbReference type="Gene3D" id="3.40.50.720">
    <property type="entry name" value="NAD(P)-binding Rossmann-like Domain"/>
    <property type="match status" value="1"/>
</dbReference>
<protein>
    <submittedName>
        <fullName evidence="3">TrkA family potassium uptake protein</fullName>
    </submittedName>
</protein>
<dbReference type="Gene3D" id="3.30.70.1450">
    <property type="entry name" value="Regulator of K+ conductance, C-terminal domain"/>
    <property type="match status" value="1"/>
</dbReference>
<dbReference type="SUPFAM" id="SSF116726">
    <property type="entry name" value="TrkA C-terminal domain-like"/>
    <property type="match status" value="1"/>
</dbReference>
<name>A0A7C4YI62_UNCW3</name>
<dbReference type="InterPro" id="IPR050721">
    <property type="entry name" value="Trk_Ktr_HKT_K-transport"/>
</dbReference>
<accession>A0A7C4YI62</accession>
<gene>
    <name evidence="3" type="ORF">ENV67_04420</name>
</gene>
<dbReference type="PANTHER" id="PTHR43833:SF7">
    <property type="entry name" value="KTR SYSTEM POTASSIUM UPTAKE PROTEIN C"/>
    <property type="match status" value="1"/>
</dbReference>